<evidence type="ECO:0000256" key="1">
    <source>
        <dbReference type="ARBA" id="ARBA00023015"/>
    </source>
</evidence>
<dbReference type="InterPro" id="IPR008920">
    <property type="entry name" value="TF_FadR/GntR_C"/>
</dbReference>
<dbReference type="AlphaFoldDB" id="A0A5E7AGK9"/>
<dbReference type="InterPro" id="IPR011711">
    <property type="entry name" value="GntR_C"/>
</dbReference>
<keyword evidence="1" id="KW-0805">Transcription regulation</keyword>
<name>A0A5E7AGK9_PSEFL</name>
<sequence>MTRLAALHRTDDDLVRIRGADAAYLEAVSTGDFQAMSETNKALHMAIAEAGKNPYFINYYGVEARRAGRSSTRSHAIPFGNLTRVRPGKSGPLL</sequence>
<organism evidence="5 6">
    <name type="scientific">Pseudomonas fluorescens</name>
    <dbReference type="NCBI Taxonomy" id="294"/>
    <lineage>
        <taxon>Bacteria</taxon>
        <taxon>Pseudomonadati</taxon>
        <taxon>Pseudomonadota</taxon>
        <taxon>Gammaproteobacteria</taxon>
        <taxon>Pseudomonadales</taxon>
        <taxon>Pseudomonadaceae</taxon>
        <taxon>Pseudomonas</taxon>
    </lineage>
</organism>
<dbReference type="SUPFAM" id="SSF48008">
    <property type="entry name" value="GntR ligand-binding domain-like"/>
    <property type="match status" value="1"/>
</dbReference>
<dbReference type="EMBL" id="CABVIB010000002">
    <property type="protein sequence ID" value="VVN74063.1"/>
    <property type="molecule type" value="Genomic_DNA"/>
</dbReference>
<evidence type="ECO:0000313" key="6">
    <source>
        <dbReference type="Proteomes" id="UP000326018"/>
    </source>
</evidence>
<dbReference type="GO" id="GO:0003677">
    <property type="term" value="F:DNA binding"/>
    <property type="evidence" value="ECO:0007669"/>
    <property type="project" value="UniProtKB-KW"/>
</dbReference>
<protein>
    <recommendedName>
        <fullName evidence="4">GntR C-terminal domain-containing protein</fullName>
    </recommendedName>
</protein>
<evidence type="ECO:0000259" key="4">
    <source>
        <dbReference type="Pfam" id="PF07729"/>
    </source>
</evidence>
<dbReference type="Pfam" id="PF07729">
    <property type="entry name" value="FCD"/>
    <property type="match status" value="1"/>
</dbReference>
<evidence type="ECO:0000256" key="2">
    <source>
        <dbReference type="ARBA" id="ARBA00023125"/>
    </source>
</evidence>
<evidence type="ECO:0000256" key="3">
    <source>
        <dbReference type="ARBA" id="ARBA00023163"/>
    </source>
</evidence>
<reference evidence="5 6" key="1">
    <citation type="submission" date="2019-09" db="EMBL/GenBank/DDBJ databases">
        <authorList>
            <person name="Chandra G."/>
            <person name="Truman W A."/>
        </authorList>
    </citation>
    <scope>NUCLEOTIDE SEQUENCE [LARGE SCALE GENOMIC DNA]</scope>
    <source>
        <strain evidence="5">PS712</strain>
    </source>
</reference>
<proteinExistence type="predicted"/>
<evidence type="ECO:0000313" key="5">
    <source>
        <dbReference type="EMBL" id="VVN74063.1"/>
    </source>
</evidence>
<keyword evidence="3" id="KW-0804">Transcription</keyword>
<accession>A0A5E7AGK9</accession>
<gene>
    <name evidence="5" type="ORF">PS712_00613</name>
</gene>
<dbReference type="Gene3D" id="1.20.120.530">
    <property type="entry name" value="GntR ligand-binding domain-like"/>
    <property type="match status" value="1"/>
</dbReference>
<feature type="domain" description="GntR C-terminal" evidence="4">
    <location>
        <begin position="1"/>
        <end position="72"/>
    </location>
</feature>
<keyword evidence="2" id="KW-0238">DNA-binding</keyword>
<dbReference type="Proteomes" id="UP000326018">
    <property type="component" value="Unassembled WGS sequence"/>
</dbReference>